<dbReference type="RefSeq" id="WP_188571041.1">
    <property type="nucleotide sequence ID" value="NZ_BMFW01000005.1"/>
</dbReference>
<evidence type="ECO:0000313" key="1">
    <source>
        <dbReference type="EMBL" id="GGH93760.1"/>
    </source>
</evidence>
<evidence type="ECO:0000313" key="2">
    <source>
        <dbReference type="Proteomes" id="UP000643279"/>
    </source>
</evidence>
<gene>
    <name evidence="1" type="ORF">GCM10007170_15380</name>
</gene>
<comment type="caution">
    <text evidence="1">The sequence shown here is derived from an EMBL/GenBank/DDBJ whole genome shotgun (WGS) entry which is preliminary data.</text>
</comment>
<accession>A0ABQ2AMD2</accession>
<protein>
    <submittedName>
        <fullName evidence="1">Uncharacterized protein</fullName>
    </submittedName>
</protein>
<sequence length="485" mass="49272">MNYDEKSLETLNLIKAQTAGVTSGTGIVGVDLSDLVSNIPVNTPFFDSVAKKAAPEGAKYAQWRVLTNINNLQADPGTAFDYSAPLALLNEFDVSAPYGKIGYGYTVTRDAINFAKGYADAHAIAVMNAMNQYKIGAERKLLGGQVFALQTPGTPTVTTSTTGGTIAATTAVNVKVAARTGSNFNYGGSTIASAQGTVTTGTGATNSASASVTAVAGAVAYDWYVGGFYYTTTTVNKVSITAIPTANQPVPNIPGIYGVAPTAVPTSDSSAKATDFNGLLATLAGDYATGGATGLVTKGNGSSSGATIQSLDGAAFTSSGQSINELDALNSALFNNIQASPTRYLISSQEANSISKLLLSTAGGGTTFLAPGDTGRNNITAGGFIGHYINKAAGGIPVPLVVMPHLTPGTLIAVSDSGAPFAGANISNVFEMRQLDDVADYRYATSRNANVAGGGPREDGEVFSTSALINKAPVGCAILSNISAN</sequence>
<organism evidence="1 2">
    <name type="scientific">Arthrobacter liuii</name>
    <dbReference type="NCBI Taxonomy" id="1476996"/>
    <lineage>
        <taxon>Bacteria</taxon>
        <taxon>Bacillati</taxon>
        <taxon>Actinomycetota</taxon>
        <taxon>Actinomycetes</taxon>
        <taxon>Micrococcales</taxon>
        <taxon>Micrococcaceae</taxon>
        <taxon>Arthrobacter</taxon>
    </lineage>
</organism>
<keyword evidence="2" id="KW-1185">Reference proteome</keyword>
<dbReference type="EMBL" id="BMFW01000005">
    <property type="protein sequence ID" value="GGH93760.1"/>
    <property type="molecule type" value="Genomic_DNA"/>
</dbReference>
<proteinExistence type="predicted"/>
<dbReference type="Proteomes" id="UP000643279">
    <property type="component" value="Unassembled WGS sequence"/>
</dbReference>
<reference evidence="2" key="1">
    <citation type="journal article" date="2019" name="Int. J. Syst. Evol. Microbiol.">
        <title>The Global Catalogue of Microorganisms (GCM) 10K type strain sequencing project: providing services to taxonomists for standard genome sequencing and annotation.</title>
        <authorList>
            <consortium name="The Broad Institute Genomics Platform"/>
            <consortium name="The Broad Institute Genome Sequencing Center for Infectious Disease"/>
            <person name="Wu L."/>
            <person name="Ma J."/>
        </authorList>
    </citation>
    <scope>NUCLEOTIDE SEQUENCE [LARGE SCALE GENOMIC DNA]</scope>
    <source>
        <strain evidence="2">CGMCC 1.12778</strain>
    </source>
</reference>
<name>A0ABQ2AMD2_9MICC</name>